<dbReference type="GO" id="GO:0005509">
    <property type="term" value="F:calcium ion binding"/>
    <property type="evidence" value="ECO:0007669"/>
    <property type="project" value="InterPro"/>
</dbReference>
<evidence type="ECO:0000256" key="3">
    <source>
        <dbReference type="ARBA" id="ARBA00022536"/>
    </source>
</evidence>
<feature type="domain" description="EGF-like" evidence="8">
    <location>
        <begin position="24"/>
        <end position="39"/>
    </location>
</feature>
<dbReference type="AlphaFoldDB" id="A0A0R3T629"/>
<protein>
    <submittedName>
        <fullName evidence="11">EGF-like domain-containing protein</fullName>
    </submittedName>
</protein>
<evidence type="ECO:0000256" key="7">
    <source>
        <dbReference type="ARBA" id="ARBA00023180"/>
    </source>
</evidence>
<dbReference type="EMBL" id="UZAE01001240">
    <property type="protein sequence ID" value="VDN98375.1"/>
    <property type="molecule type" value="Genomic_DNA"/>
</dbReference>
<dbReference type="SUPFAM" id="SSF57196">
    <property type="entry name" value="EGF/Laminin"/>
    <property type="match status" value="1"/>
</dbReference>
<dbReference type="PROSITE" id="PS01186">
    <property type="entry name" value="EGF_2"/>
    <property type="match status" value="1"/>
</dbReference>
<evidence type="ECO:0000313" key="10">
    <source>
        <dbReference type="Proteomes" id="UP000278807"/>
    </source>
</evidence>
<keyword evidence="7" id="KW-0325">Glycoprotein</keyword>
<evidence type="ECO:0000256" key="2">
    <source>
        <dbReference type="ARBA" id="ARBA00022525"/>
    </source>
</evidence>
<keyword evidence="5" id="KW-0677">Repeat</keyword>
<dbReference type="CDD" id="cd00054">
    <property type="entry name" value="EGF_CA"/>
    <property type="match status" value="1"/>
</dbReference>
<keyword evidence="3" id="KW-0245">EGF-like domain</keyword>
<dbReference type="OrthoDB" id="6286622at2759"/>
<dbReference type="SMART" id="SM00179">
    <property type="entry name" value="EGF_CA"/>
    <property type="match status" value="1"/>
</dbReference>
<dbReference type="InterPro" id="IPR001881">
    <property type="entry name" value="EGF-like_Ca-bd_dom"/>
</dbReference>
<comment type="subcellular location">
    <subcellularLocation>
        <location evidence="1">Secreted</location>
    </subcellularLocation>
</comment>
<keyword evidence="10" id="KW-1185">Reference proteome</keyword>
<evidence type="ECO:0000256" key="6">
    <source>
        <dbReference type="ARBA" id="ARBA00023157"/>
    </source>
</evidence>
<proteinExistence type="predicted"/>
<reference evidence="9 10" key="2">
    <citation type="submission" date="2018-11" db="EMBL/GenBank/DDBJ databases">
        <authorList>
            <consortium name="Pathogen Informatics"/>
        </authorList>
    </citation>
    <scope>NUCLEOTIDE SEQUENCE [LARGE SCALE GENOMIC DNA]</scope>
</reference>
<evidence type="ECO:0000313" key="9">
    <source>
        <dbReference type="EMBL" id="VDN98375.1"/>
    </source>
</evidence>
<dbReference type="WBParaSite" id="HNAJ_0000251701-mRNA-1">
    <property type="protein sequence ID" value="HNAJ_0000251701-mRNA-1"/>
    <property type="gene ID" value="HNAJ_0000251701"/>
</dbReference>
<reference evidence="11" key="1">
    <citation type="submission" date="2017-02" db="UniProtKB">
        <authorList>
            <consortium name="WormBaseParasite"/>
        </authorList>
    </citation>
    <scope>IDENTIFICATION</scope>
</reference>
<organism evidence="11">
    <name type="scientific">Rodentolepis nana</name>
    <name type="common">Dwarf tapeworm</name>
    <name type="synonym">Hymenolepis nana</name>
    <dbReference type="NCBI Taxonomy" id="102285"/>
    <lineage>
        <taxon>Eukaryota</taxon>
        <taxon>Metazoa</taxon>
        <taxon>Spiralia</taxon>
        <taxon>Lophotrochozoa</taxon>
        <taxon>Platyhelminthes</taxon>
        <taxon>Cestoda</taxon>
        <taxon>Eucestoda</taxon>
        <taxon>Cyclophyllidea</taxon>
        <taxon>Hymenolepididae</taxon>
        <taxon>Rodentolepis</taxon>
    </lineage>
</organism>
<dbReference type="PANTHER" id="PTHR47333:SF4">
    <property type="entry name" value="EGF-LIKE DOMAIN-CONTAINING PROTEIN"/>
    <property type="match status" value="1"/>
</dbReference>
<keyword evidence="2" id="KW-0964">Secreted</keyword>
<evidence type="ECO:0000256" key="4">
    <source>
        <dbReference type="ARBA" id="ARBA00022729"/>
    </source>
</evidence>
<dbReference type="InterPro" id="IPR000742">
    <property type="entry name" value="EGF"/>
</dbReference>
<keyword evidence="4" id="KW-0732">Signal</keyword>
<evidence type="ECO:0000256" key="1">
    <source>
        <dbReference type="ARBA" id="ARBA00004613"/>
    </source>
</evidence>
<dbReference type="FunFam" id="2.10.25.10:FF:000010">
    <property type="entry name" value="Pro-epidermal growth factor"/>
    <property type="match status" value="1"/>
</dbReference>
<dbReference type="SMART" id="SM00181">
    <property type="entry name" value="EGF"/>
    <property type="match status" value="1"/>
</dbReference>
<dbReference type="InterPro" id="IPR052080">
    <property type="entry name" value="vWF_C/EGF_Fibrillin"/>
</dbReference>
<keyword evidence="6" id="KW-1015">Disulfide bond</keyword>
<dbReference type="InterPro" id="IPR000152">
    <property type="entry name" value="EGF-type_Asp/Asn_hydroxyl_site"/>
</dbReference>
<evidence type="ECO:0000313" key="11">
    <source>
        <dbReference type="WBParaSite" id="HNAJ_0000251701-mRNA-1"/>
    </source>
</evidence>
<dbReference type="Pfam" id="PF14670">
    <property type="entry name" value="FXa_inhibition"/>
    <property type="match status" value="1"/>
</dbReference>
<dbReference type="Proteomes" id="UP000278807">
    <property type="component" value="Unassembled WGS sequence"/>
</dbReference>
<dbReference type="STRING" id="102285.A0A0R3T629"/>
<accession>A0A0R3T629</accession>
<dbReference type="GO" id="GO:0005576">
    <property type="term" value="C:extracellular region"/>
    <property type="evidence" value="ECO:0007669"/>
    <property type="project" value="UniProtKB-SubCell"/>
</dbReference>
<dbReference type="PANTHER" id="PTHR47333">
    <property type="entry name" value="VON WILLEBRAND FACTOR C AND EGF DOMAIN-CONTAINING PROTEIN"/>
    <property type="match status" value="1"/>
</dbReference>
<evidence type="ECO:0000259" key="8">
    <source>
        <dbReference type="PROSITE" id="PS01186"/>
    </source>
</evidence>
<dbReference type="PROSITE" id="PS00010">
    <property type="entry name" value="ASX_HYDROXYL"/>
    <property type="match status" value="1"/>
</dbReference>
<evidence type="ECO:0000256" key="5">
    <source>
        <dbReference type="ARBA" id="ARBA00022737"/>
    </source>
</evidence>
<sequence length="61" mass="6813">INECERNNGGCQHRCINVEGSYSCDCNPGWQLGNDGRTCYSRFHCILVNSKRNGNIPQSHG</sequence>
<name>A0A0R3T629_RODNA</name>
<gene>
    <name evidence="9" type="ORF">HNAJ_LOCUS2516</name>
</gene>
<dbReference type="Gene3D" id="2.10.25.10">
    <property type="entry name" value="Laminin"/>
    <property type="match status" value="1"/>
</dbReference>